<feature type="coiled-coil region" evidence="5">
    <location>
        <begin position="7"/>
        <end position="34"/>
    </location>
</feature>
<keyword evidence="8" id="KW-1185">Reference proteome</keyword>
<dbReference type="Pfam" id="PF01168">
    <property type="entry name" value="Ala_racemase_N"/>
    <property type="match status" value="1"/>
</dbReference>
<dbReference type="PROSITE" id="PS01211">
    <property type="entry name" value="UPF0001"/>
    <property type="match status" value="1"/>
</dbReference>
<dbReference type="PANTHER" id="PTHR10146:SF14">
    <property type="entry name" value="PYRIDOXAL PHOSPHATE HOMEOSTASIS PROTEIN"/>
    <property type="match status" value="1"/>
</dbReference>
<keyword evidence="5" id="KW-0175">Coiled coil</keyword>
<comment type="cofactor">
    <cofactor evidence="3">
        <name>pyridoxal 5'-phosphate</name>
        <dbReference type="ChEBI" id="CHEBI:597326"/>
    </cofactor>
</comment>
<protein>
    <recommendedName>
        <fullName evidence="2">Pyridoxal phosphate homeostasis protein</fullName>
        <shortName evidence="2">PLP homeostasis protein</shortName>
    </recommendedName>
</protein>
<accession>A0A496PMH7</accession>
<gene>
    <name evidence="7" type="ORF">DWQ67_02200</name>
</gene>
<dbReference type="InterPro" id="IPR011078">
    <property type="entry name" value="PyrdxlP_homeostasis"/>
</dbReference>
<feature type="domain" description="Alanine racemase N-terminal" evidence="6">
    <location>
        <begin position="53"/>
        <end position="252"/>
    </location>
</feature>
<evidence type="ECO:0000256" key="1">
    <source>
        <dbReference type="ARBA" id="ARBA00022898"/>
    </source>
</evidence>
<keyword evidence="1 2" id="KW-0663">Pyridoxal phosphate</keyword>
<name>A0A496PMH7_9MICC</name>
<comment type="similarity">
    <text evidence="2 4">Belongs to the pyridoxal phosphate-binding protein YggS/PROSC family.</text>
</comment>
<dbReference type="PANTHER" id="PTHR10146">
    <property type="entry name" value="PROLINE SYNTHETASE CO-TRANSCRIBED BACTERIAL HOMOLOG PROTEIN"/>
    <property type="match status" value="1"/>
</dbReference>
<comment type="caution">
    <text evidence="7">The sequence shown here is derived from an EMBL/GenBank/DDBJ whole genome shotgun (WGS) entry which is preliminary data.</text>
</comment>
<dbReference type="PIRSF" id="PIRSF004848">
    <property type="entry name" value="YBL036c_PLPDEIII"/>
    <property type="match status" value="1"/>
</dbReference>
<evidence type="ECO:0000259" key="6">
    <source>
        <dbReference type="Pfam" id="PF01168"/>
    </source>
</evidence>
<proteinExistence type="inferred from homology"/>
<evidence type="ECO:0000256" key="4">
    <source>
        <dbReference type="RuleBase" id="RU004514"/>
    </source>
</evidence>
<dbReference type="NCBIfam" id="TIGR00044">
    <property type="entry name" value="YggS family pyridoxal phosphate-dependent enzyme"/>
    <property type="match status" value="1"/>
</dbReference>
<dbReference type="AlphaFoldDB" id="A0A496PMH7"/>
<dbReference type="EMBL" id="QQXL01000001">
    <property type="protein sequence ID" value="RKW71669.1"/>
    <property type="molecule type" value="Genomic_DNA"/>
</dbReference>
<dbReference type="SUPFAM" id="SSF51419">
    <property type="entry name" value="PLP-binding barrel"/>
    <property type="match status" value="1"/>
</dbReference>
<dbReference type="Gene3D" id="3.20.20.10">
    <property type="entry name" value="Alanine racemase"/>
    <property type="match status" value="1"/>
</dbReference>
<dbReference type="GO" id="GO:0030170">
    <property type="term" value="F:pyridoxal phosphate binding"/>
    <property type="evidence" value="ECO:0007669"/>
    <property type="project" value="UniProtKB-UniRule"/>
</dbReference>
<dbReference type="Proteomes" id="UP000273119">
    <property type="component" value="Unassembled WGS sequence"/>
</dbReference>
<comment type="function">
    <text evidence="2">Pyridoxal 5'-phosphate (PLP)-binding protein, which is involved in PLP homeostasis.</text>
</comment>
<evidence type="ECO:0000313" key="8">
    <source>
        <dbReference type="Proteomes" id="UP000273119"/>
    </source>
</evidence>
<evidence type="ECO:0000256" key="3">
    <source>
        <dbReference type="PIRSR" id="PIRSR004848-1"/>
    </source>
</evidence>
<organism evidence="7 8">
    <name type="scientific">Galactobacter caseinivorans</name>
    <dbReference type="NCBI Taxonomy" id="2676123"/>
    <lineage>
        <taxon>Bacteria</taxon>
        <taxon>Bacillati</taxon>
        <taxon>Actinomycetota</taxon>
        <taxon>Actinomycetes</taxon>
        <taxon>Micrococcales</taxon>
        <taxon>Micrococcaceae</taxon>
        <taxon>Galactobacter</taxon>
    </lineage>
</organism>
<dbReference type="RefSeq" id="WP_121483932.1">
    <property type="nucleotide sequence ID" value="NZ_QQXL01000001.1"/>
</dbReference>
<evidence type="ECO:0000313" key="7">
    <source>
        <dbReference type="EMBL" id="RKW71669.1"/>
    </source>
</evidence>
<sequence length="255" mass="27104">MSQPLQSQITEERAAELRRRLSGVEQRIQAATAASGRTEAPGLIVVTKFFPASDVLALTRLGVDQVGENREQEAGPKAAELAEAGARPHWHFIGQLQSNKAARVVRFAQSVHSVDRVGLVNALERAMARRAESEPVEAPLGCYLQLDLRTQASREQNPDAPRGGAEPGEMIRLADAVAGSAHLRLEGLMAVAPLGEDPAPAFERLALLSSALRERHPGAVQISAGMSGDLEAAVAAGATRLRIGSDVLGRRPGLR</sequence>
<feature type="modified residue" description="N6-(pyridoxal phosphate)lysine" evidence="2 3">
    <location>
        <position position="48"/>
    </location>
</feature>
<evidence type="ECO:0000256" key="5">
    <source>
        <dbReference type="SAM" id="Coils"/>
    </source>
</evidence>
<reference evidence="7 8" key="1">
    <citation type="submission" date="2018-07" db="EMBL/GenBank/DDBJ databases">
        <title>Arthrobacter sp. nov., isolated from raw cow's milk with high bacterial count.</title>
        <authorList>
            <person name="Hahne J."/>
            <person name="Isele D."/>
            <person name="Lipski A."/>
        </authorList>
    </citation>
    <scope>NUCLEOTIDE SEQUENCE [LARGE SCALE GENOMIC DNA]</scope>
    <source>
        <strain evidence="7 8">JZ R-183</strain>
    </source>
</reference>
<dbReference type="InterPro" id="IPR001608">
    <property type="entry name" value="Ala_racemase_N"/>
</dbReference>
<dbReference type="InterPro" id="IPR029066">
    <property type="entry name" value="PLP-binding_barrel"/>
</dbReference>
<dbReference type="HAMAP" id="MF_02087">
    <property type="entry name" value="PLP_homeostasis"/>
    <property type="match status" value="1"/>
</dbReference>
<evidence type="ECO:0000256" key="2">
    <source>
        <dbReference type="HAMAP-Rule" id="MF_02087"/>
    </source>
</evidence>